<dbReference type="RefSeq" id="WP_244385763.1">
    <property type="nucleotide sequence ID" value="NZ_AP025564.1"/>
</dbReference>
<reference evidence="5 6" key="1">
    <citation type="submission" date="2022-01" db="EMBL/GenBank/DDBJ databases">
        <title>Novel bile acid biosynthetic pathways are enriched in the microbiome of centenarians.</title>
        <authorList>
            <person name="Sato Y."/>
            <person name="Atarashi K."/>
            <person name="Plichta R.D."/>
            <person name="Arai Y."/>
            <person name="Sasajima S."/>
            <person name="Kearney M.S."/>
            <person name="Suda W."/>
            <person name="Takeshita K."/>
            <person name="Sasaki T."/>
            <person name="Okamoto S."/>
            <person name="Skelly N.A."/>
            <person name="Okamura Y."/>
            <person name="Vlamakis H."/>
            <person name="Li Y."/>
            <person name="Tanoue T."/>
            <person name="Takei H."/>
            <person name="Nittono H."/>
            <person name="Narushima S."/>
            <person name="Irie J."/>
            <person name="Itoh H."/>
            <person name="Moriya K."/>
            <person name="Sugiura Y."/>
            <person name="Suematsu M."/>
            <person name="Moritoki N."/>
            <person name="Shibata S."/>
            <person name="Littman R.D."/>
            <person name="Fischbach A.M."/>
            <person name="Uwamino Y."/>
            <person name="Inoue T."/>
            <person name="Honda A."/>
            <person name="Hattori M."/>
            <person name="Murai T."/>
            <person name="Xavier J.R."/>
            <person name="Hirose N."/>
            <person name="Honda K."/>
        </authorList>
    </citation>
    <scope>NUCLEOTIDE SEQUENCE [LARGE SCALE GENOMIC DNA]</scope>
    <source>
        <strain evidence="5 6">CE91-St30</strain>
    </source>
</reference>
<dbReference type="PIRSF" id="PIRSF000097">
    <property type="entry name" value="AKR"/>
    <property type="match status" value="1"/>
</dbReference>
<keyword evidence="2" id="KW-0521">NADP</keyword>
<dbReference type="SUPFAM" id="SSF51430">
    <property type="entry name" value="NAD(P)-linked oxidoreductase"/>
    <property type="match status" value="1"/>
</dbReference>
<dbReference type="InterPro" id="IPR018170">
    <property type="entry name" value="Aldo/ket_reductase_CS"/>
</dbReference>
<feature type="domain" description="NADP-dependent oxidoreductase" evidence="4">
    <location>
        <begin position="19"/>
        <end position="269"/>
    </location>
</feature>
<evidence type="ECO:0000313" key="5">
    <source>
        <dbReference type="EMBL" id="BDE96463.1"/>
    </source>
</evidence>
<keyword evidence="6" id="KW-1185">Reference proteome</keyword>
<dbReference type="InterPro" id="IPR036812">
    <property type="entry name" value="NAD(P)_OxRdtase_dom_sf"/>
</dbReference>
<evidence type="ECO:0000256" key="2">
    <source>
        <dbReference type="ARBA" id="ARBA00022857"/>
    </source>
</evidence>
<dbReference type="PANTHER" id="PTHR43827">
    <property type="entry name" value="2,5-DIKETO-D-GLUCONIC ACID REDUCTASE"/>
    <property type="match status" value="1"/>
</dbReference>
<comment type="similarity">
    <text evidence="1">Belongs to the aldo/keto reductase family.</text>
</comment>
<dbReference type="PROSITE" id="PS00063">
    <property type="entry name" value="ALDOKETO_REDUCTASE_3"/>
    <property type="match status" value="1"/>
</dbReference>
<accession>A0ABN6MIW8</accession>
<keyword evidence="3" id="KW-0560">Oxidoreductase</keyword>
<evidence type="ECO:0000313" key="6">
    <source>
        <dbReference type="Proteomes" id="UP001320544"/>
    </source>
</evidence>
<proteinExistence type="inferred from homology"/>
<dbReference type="EMBL" id="AP025564">
    <property type="protein sequence ID" value="BDE96463.1"/>
    <property type="molecule type" value="Genomic_DNA"/>
</dbReference>
<sequence>MNGPHDTFVLRNGYEIPCLGFGTWKMPEGQEAIDAINVALDAGYRHFDTAAAYGNEESVGKALKQSGIDRSELFVTSKLWASDRGYESALAAFDASLKKLGLEYLDLYLIHWPAAKGSDEEWQKENADTWRALEKLYSEGYVRAIGVSNFKAHHLEPLMKASEIDPMVNQIEMHPGFPQQETRKFCDLSGILVEAWSPLGQGRVLDDDRLVQIAVSYDCTVAQLCIRWCLQNGAVPLPKSMTPERIRENADVFRFDIGADDMRKINELEQFGMSGLDPDEVDF</sequence>
<name>A0ABN6MIW8_9ACTN</name>
<organism evidence="5 6">
    <name type="scientific">Raoultibacter timonensis</name>
    <dbReference type="NCBI Taxonomy" id="1907662"/>
    <lineage>
        <taxon>Bacteria</taxon>
        <taxon>Bacillati</taxon>
        <taxon>Actinomycetota</taxon>
        <taxon>Coriobacteriia</taxon>
        <taxon>Eggerthellales</taxon>
        <taxon>Eggerthellaceae</taxon>
        <taxon>Raoultibacter</taxon>
    </lineage>
</organism>
<gene>
    <name evidence="5" type="ORF">CE91St30_17960</name>
</gene>
<dbReference type="InterPro" id="IPR023210">
    <property type="entry name" value="NADP_OxRdtase_dom"/>
</dbReference>
<evidence type="ECO:0000256" key="1">
    <source>
        <dbReference type="ARBA" id="ARBA00007905"/>
    </source>
</evidence>
<dbReference type="InterPro" id="IPR020471">
    <property type="entry name" value="AKR"/>
</dbReference>
<dbReference type="PANTHER" id="PTHR43827:SF3">
    <property type="entry name" value="NADP-DEPENDENT OXIDOREDUCTASE DOMAIN-CONTAINING PROTEIN"/>
    <property type="match status" value="1"/>
</dbReference>
<evidence type="ECO:0000259" key="4">
    <source>
        <dbReference type="Pfam" id="PF00248"/>
    </source>
</evidence>
<dbReference type="PROSITE" id="PS00798">
    <property type="entry name" value="ALDOKETO_REDUCTASE_1"/>
    <property type="match status" value="1"/>
</dbReference>
<dbReference type="Gene3D" id="3.20.20.100">
    <property type="entry name" value="NADP-dependent oxidoreductase domain"/>
    <property type="match status" value="1"/>
</dbReference>
<dbReference type="Proteomes" id="UP001320544">
    <property type="component" value="Chromosome"/>
</dbReference>
<protein>
    <submittedName>
        <fullName evidence="5">Oxidoreductase</fullName>
    </submittedName>
</protein>
<dbReference type="PROSITE" id="PS00062">
    <property type="entry name" value="ALDOKETO_REDUCTASE_2"/>
    <property type="match status" value="1"/>
</dbReference>
<dbReference type="PRINTS" id="PR00069">
    <property type="entry name" value="ALDKETRDTASE"/>
</dbReference>
<dbReference type="Pfam" id="PF00248">
    <property type="entry name" value="Aldo_ket_red"/>
    <property type="match status" value="1"/>
</dbReference>
<evidence type="ECO:0000256" key="3">
    <source>
        <dbReference type="ARBA" id="ARBA00023002"/>
    </source>
</evidence>